<keyword evidence="10" id="KW-1003">Cell membrane</keyword>
<dbReference type="PIRSF" id="PIRSF004557">
    <property type="entry name" value="SecY"/>
    <property type="match status" value="1"/>
</dbReference>
<dbReference type="HAMAP" id="MF_01465">
    <property type="entry name" value="SecY"/>
    <property type="match status" value="1"/>
</dbReference>
<keyword evidence="6 10" id="KW-1133">Transmembrane helix</keyword>
<dbReference type="InterPro" id="IPR002208">
    <property type="entry name" value="SecY/SEC61-alpha"/>
</dbReference>
<comment type="subcellular location">
    <subcellularLocation>
        <location evidence="10">Cell inner membrane</location>
        <topology evidence="10">Multi-pass membrane protein</topology>
    </subcellularLocation>
    <subcellularLocation>
        <location evidence="10">Cellular thylakoid membrane</location>
        <topology evidence="10">Multi-pass membrane protein</topology>
    </subcellularLocation>
    <subcellularLocation>
        <location evidence="1 12">Membrane</location>
        <topology evidence="1 12">Multi-pass membrane protein</topology>
    </subcellularLocation>
</comment>
<keyword evidence="8 10" id="KW-0472">Membrane</keyword>
<feature type="transmembrane region" description="Helical" evidence="10">
    <location>
        <begin position="371"/>
        <end position="389"/>
    </location>
</feature>
<keyword evidence="3 10" id="KW-0813">Transport</keyword>
<evidence type="ECO:0000256" key="3">
    <source>
        <dbReference type="ARBA" id="ARBA00022448"/>
    </source>
</evidence>
<evidence type="ECO:0000256" key="9">
    <source>
        <dbReference type="ARBA" id="ARBA00039733"/>
    </source>
</evidence>
<evidence type="ECO:0000256" key="13">
    <source>
        <dbReference type="RuleBase" id="RU004349"/>
    </source>
</evidence>
<dbReference type="SUPFAM" id="SSF103491">
    <property type="entry name" value="Preprotein translocase SecY subunit"/>
    <property type="match status" value="1"/>
</dbReference>
<dbReference type="NCBIfam" id="TIGR00967">
    <property type="entry name" value="3a0501s007"/>
    <property type="match status" value="1"/>
</dbReference>
<dbReference type="PANTHER" id="PTHR10906">
    <property type="entry name" value="SECY/SEC61-ALPHA FAMILY MEMBER"/>
    <property type="match status" value="1"/>
</dbReference>
<dbReference type="HOGENOM" id="CLU_030313_0_0_3"/>
<reference evidence="14 15" key="1">
    <citation type="journal article" date="2008" name="Proc. Natl. Acad. Sci. U.S.A.">
        <title>Niche adaptation and genome expansion in the chlorophyll d-producing cyanobacterium Acaryochloris marina.</title>
        <authorList>
            <person name="Swingley W.D."/>
            <person name="Chen M."/>
            <person name="Cheung P.C."/>
            <person name="Conrad A.L."/>
            <person name="Dejesa L.C."/>
            <person name="Hao J."/>
            <person name="Honchak B.M."/>
            <person name="Karbach L.E."/>
            <person name="Kurdoglu A."/>
            <person name="Lahiri S."/>
            <person name="Mastrian S.D."/>
            <person name="Miyashita H."/>
            <person name="Page L."/>
            <person name="Ramakrishna P."/>
            <person name="Satoh S."/>
            <person name="Sattley W.M."/>
            <person name="Shimada Y."/>
            <person name="Taylor H.L."/>
            <person name="Tomo T."/>
            <person name="Tsuchiya T."/>
            <person name="Wang Z.T."/>
            <person name="Raymond J."/>
            <person name="Mimuro M."/>
            <person name="Blankenship R.E."/>
            <person name="Touchman J.W."/>
        </authorList>
    </citation>
    <scope>NUCLEOTIDE SEQUENCE [LARGE SCALE GENOMIC DNA]</scope>
    <source>
        <strain evidence="15">MBIC 11017</strain>
    </source>
</reference>
<feature type="transmembrane region" description="Helical" evidence="10">
    <location>
        <begin position="123"/>
        <end position="143"/>
    </location>
</feature>
<evidence type="ECO:0000256" key="6">
    <source>
        <dbReference type="ARBA" id="ARBA00022989"/>
    </source>
</evidence>
<dbReference type="InterPro" id="IPR030659">
    <property type="entry name" value="SecY_CS"/>
</dbReference>
<feature type="transmembrane region" description="Helical" evidence="10">
    <location>
        <begin position="24"/>
        <end position="42"/>
    </location>
</feature>
<dbReference type="FunFam" id="1.10.3370.10:FF:000001">
    <property type="entry name" value="Preprotein translocase subunit SecY"/>
    <property type="match status" value="1"/>
</dbReference>
<dbReference type="EMBL" id="CP000828">
    <property type="protein sequence ID" value="ABW29686.1"/>
    <property type="molecule type" value="Genomic_DNA"/>
</dbReference>
<dbReference type="STRING" id="329726.AM1_4714"/>
<dbReference type="InterPro" id="IPR026593">
    <property type="entry name" value="SecY"/>
</dbReference>
<keyword evidence="10" id="KW-0997">Cell inner membrane</keyword>
<gene>
    <name evidence="10 14" type="primary">secY</name>
    <name evidence="14" type="ordered locus">AM1_4714</name>
</gene>
<dbReference type="GO" id="GO:0006605">
    <property type="term" value="P:protein targeting"/>
    <property type="evidence" value="ECO:0007669"/>
    <property type="project" value="UniProtKB-UniRule"/>
</dbReference>
<organism evidence="14 15">
    <name type="scientific">Acaryochloris marina (strain MBIC 11017)</name>
    <dbReference type="NCBI Taxonomy" id="329726"/>
    <lineage>
        <taxon>Bacteria</taxon>
        <taxon>Bacillati</taxon>
        <taxon>Cyanobacteriota</taxon>
        <taxon>Cyanophyceae</taxon>
        <taxon>Acaryochloridales</taxon>
        <taxon>Acaryochloridaceae</taxon>
        <taxon>Acaryochloris</taxon>
    </lineage>
</organism>
<protein>
    <recommendedName>
        <fullName evidence="9 10">Protein translocase subunit SecY</fullName>
    </recommendedName>
</protein>
<dbReference type="GO" id="GO:0065002">
    <property type="term" value="P:intracellular protein transmembrane transport"/>
    <property type="evidence" value="ECO:0007669"/>
    <property type="project" value="UniProtKB-UniRule"/>
</dbReference>
<keyword evidence="5 10" id="KW-0653">Protein transport</keyword>
<dbReference type="Pfam" id="PF00344">
    <property type="entry name" value="SecY"/>
    <property type="match status" value="1"/>
</dbReference>
<evidence type="ECO:0000256" key="10">
    <source>
        <dbReference type="HAMAP-Rule" id="MF_01465"/>
    </source>
</evidence>
<dbReference type="OrthoDB" id="9809248at2"/>
<dbReference type="Gene3D" id="1.10.3370.10">
    <property type="entry name" value="SecY subunit domain"/>
    <property type="match status" value="1"/>
</dbReference>
<dbReference type="AlphaFoldDB" id="B0C1F1"/>
<evidence type="ECO:0000313" key="15">
    <source>
        <dbReference type="Proteomes" id="UP000000268"/>
    </source>
</evidence>
<keyword evidence="7 10" id="KW-0811">Translocation</keyword>
<evidence type="ECO:0000256" key="7">
    <source>
        <dbReference type="ARBA" id="ARBA00023010"/>
    </source>
</evidence>
<evidence type="ECO:0000256" key="4">
    <source>
        <dbReference type="ARBA" id="ARBA00022692"/>
    </source>
</evidence>
<evidence type="ECO:0000256" key="8">
    <source>
        <dbReference type="ARBA" id="ARBA00023136"/>
    </source>
</evidence>
<feature type="transmembrane region" description="Helical" evidence="10">
    <location>
        <begin position="155"/>
        <end position="176"/>
    </location>
</feature>
<feature type="transmembrane region" description="Helical" evidence="10">
    <location>
        <begin position="271"/>
        <end position="293"/>
    </location>
</feature>
<dbReference type="RefSeq" id="WP_010469295.1">
    <property type="nucleotide sequence ID" value="NC_009925.1"/>
</dbReference>
<dbReference type="PROSITE" id="PS00755">
    <property type="entry name" value="SECY_1"/>
    <property type="match status" value="1"/>
</dbReference>
<dbReference type="KEGG" id="amr:AM1_4714"/>
<dbReference type="InterPro" id="IPR023201">
    <property type="entry name" value="SecY_dom_sf"/>
</dbReference>
<dbReference type="eggNOG" id="COG0201">
    <property type="taxonomic scope" value="Bacteria"/>
</dbReference>
<comment type="subunit">
    <text evidence="10">Component of the Sec protein translocase complex. Heterotrimer consisting of SecY, SecE and SecG subunits. The heterotrimers can form oligomers, although 1 heterotrimer is thought to be able to translocate proteins. Interacts with the ribosome. Interacts with SecDF, and other proteins may be involved. Interacts with SecA.</text>
</comment>
<dbReference type="PROSITE" id="PS00756">
    <property type="entry name" value="SECY_2"/>
    <property type="match status" value="1"/>
</dbReference>
<evidence type="ECO:0000256" key="1">
    <source>
        <dbReference type="ARBA" id="ARBA00004141"/>
    </source>
</evidence>
<dbReference type="PRINTS" id="PR00303">
    <property type="entry name" value="SECYTRNLCASE"/>
</dbReference>
<evidence type="ECO:0000256" key="12">
    <source>
        <dbReference type="RuleBase" id="RU003484"/>
    </source>
</evidence>
<comment type="caution">
    <text evidence="10">Lacks conserved residue(s) required for the propagation of feature annotation.</text>
</comment>
<comment type="function">
    <text evidence="10 11">The central subunit of the protein translocation channel SecYEG. Consists of two halves formed by TMs 1-5 and 6-10. These two domains form a lateral gate at the front which open onto the bilayer between TMs 2 and 7, and are clamped together by SecE at the back. The channel is closed by both a pore ring composed of hydrophobic SecY resides and a short helix (helix 2A) on the extracellular side of the membrane which forms a plug. The plug probably moves laterally to allow the channel to open. The ring and the pore may move independently.</text>
</comment>
<feature type="transmembrane region" description="Helical" evidence="10">
    <location>
        <begin position="216"/>
        <end position="236"/>
    </location>
</feature>
<keyword evidence="4 10" id="KW-0812">Transmembrane</keyword>
<keyword evidence="10" id="KW-0793">Thylakoid</keyword>
<proteinExistence type="inferred from homology"/>
<dbReference type="Proteomes" id="UP000000268">
    <property type="component" value="Chromosome"/>
</dbReference>
<evidence type="ECO:0000256" key="5">
    <source>
        <dbReference type="ARBA" id="ARBA00022927"/>
    </source>
</evidence>
<evidence type="ECO:0000313" key="14">
    <source>
        <dbReference type="EMBL" id="ABW29686.1"/>
    </source>
</evidence>
<name>B0C1F1_ACAM1</name>
<feature type="transmembrane region" description="Helical" evidence="10">
    <location>
        <begin position="188"/>
        <end position="210"/>
    </location>
</feature>
<feature type="transmembrane region" description="Helical" evidence="10">
    <location>
        <begin position="395"/>
        <end position="414"/>
    </location>
</feature>
<sequence length="435" mass="46747">MVVSRGKTPSAQETFMQMAQAAGLRGRVFITLGLLILVRLGIRLPVPGINRAAFTSTFAGNPVFGFLDFFSGGGFSALGIFALGIIPFINASIILQLLTAALPSLERLQKDEGEAGRRKISQITRYVALGWAIIQSTGFAILINSAEGVVFNPGIVFIVQMVVALTAGSMFVMWVGELITERGVGNGASLLIFLSIVSGLPSTLGNALQIAEQGEVSKVIILISVFILMIVGIVFVQEGTRRIPIVYARRQVGRRTYQEQKSYLPLRLNSGGVMPIIFASAMLILPGTLAGLTNNATIIEFAGYLSPNSSLPWVYVIFYLSMIVFFSYFYASLVVNPIDMSQNLKKMGASIPGIRPGRATTEYVEKVLNRLTLLGAFFLGAVVLVPVAAERVVGGGIFSGFGATSLLILVGVAIDTAKQIQTYVISQRYEGMVKQ</sequence>
<keyword evidence="15" id="KW-1185">Reference proteome</keyword>
<feature type="transmembrane region" description="Helical" evidence="10">
    <location>
        <begin position="313"/>
        <end position="335"/>
    </location>
</feature>
<comment type="similarity">
    <text evidence="2 10 13">Belongs to the SecY/SEC61-alpha family.</text>
</comment>
<accession>B0C1F1</accession>
<dbReference type="GO" id="GO:0031676">
    <property type="term" value="C:plasma membrane-derived thylakoid membrane"/>
    <property type="evidence" value="ECO:0007669"/>
    <property type="project" value="UniProtKB-SubCell"/>
</dbReference>
<evidence type="ECO:0000256" key="11">
    <source>
        <dbReference type="RuleBase" id="RU000537"/>
    </source>
</evidence>
<dbReference type="GO" id="GO:0043952">
    <property type="term" value="P:protein transport by the Sec complex"/>
    <property type="evidence" value="ECO:0007669"/>
    <property type="project" value="UniProtKB-UniRule"/>
</dbReference>
<evidence type="ECO:0000256" key="2">
    <source>
        <dbReference type="ARBA" id="ARBA00005751"/>
    </source>
</evidence>